<evidence type="ECO:0000256" key="1">
    <source>
        <dbReference type="SAM" id="MobiDB-lite"/>
    </source>
</evidence>
<sequence>MHSRETGIGIDESSKKEEDSSQDWIDAKESRDTSNEIIRSTLGRTKDPSGWLFKGPLVLVYPRKDSLPSQDPPSPSRASCSTFGSQKDLIQKPSSSSSIPFVWFRWSNSLPPATNW</sequence>
<protein>
    <submittedName>
        <fullName evidence="2">Uncharacterized protein</fullName>
    </submittedName>
</protein>
<feature type="compositionally biased region" description="Basic and acidic residues" evidence="1">
    <location>
        <begin position="12"/>
        <end position="34"/>
    </location>
</feature>
<gene>
    <name evidence="2" type="ORF">NTJ_10072</name>
</gene>
<keyword evidence="3" id="KW-1185">Reference proteome</keyword>
<evidence type="ECO:0000313" key="2">
    <source>
        <dbReference type="EMBL" id="BES97258.1"/>
    </source>
</evidence>
<dbReference type="Proteomes" id="UP001307889">
    <property type="component" value="Chromosome 8"/>
</dbReference>
<proteinExistence type="predicted"/>
<organism evidence="2 3">
    <name type="scientific">Nesidiocoris tenuis</name>
    <dbReference type="NCBI Taxonomy" id="355587"/>
    <lineage>
        <taxon>Eukaryota</taxon>
        <taxon>Metazoa</taxon>
        <taxon>Ecdysozoa</taxon>
        <taxon>Arthropoda</taxon>
        <taxon>Hexapoda</taxon>
        <taxon>Insecta</taxon>
        <taxon>Pterygota</taxon>
        <taxon>Neoptera</taxon>
        <taxon>Paraneoptera</taxon>
        <taxon>Hemiptera</taxon>
        <taxon>Heteroptera</taxon>
        <taxon>Panheteroptera</taxon>
        <taxon>Cimicomorpha</taxon>
        <taxon>Miridae</taxon>
        <taxon>Dicyphina</taxon>
        <taxon>Nesidiocoris</taxon>
    </lineage>
</organism>
<feature type="region of interest" description="Disordered" evidence="1">
    <location>
        <begin position="1"/>
        <end position="46"/>
    </location>
</feature>
<name>A0ABN7AYK8_9HEMI</name>
<reference evidence="2 3" key="1">
    <citation type="submission" date="2023-09" db="EMBL/GenBank/DDBJ databases">
        <title>Nesidiocoris tenuis whole genome shotgun sequence.</title>
        <authorList>
            <person name="Shibata T."/>
            <person name="Shimoda M."/>
            <person name="Kobayashi T."/>
            <person name="Uehara T."/>
        </authorList>
    </citation>
    <scope>NUCLEOTIDE SEQUENCE [LARGE SCALE GENOMIC DNA]</scope>
    <source>
        <strain evidence="2 3">Japan</strain>
    </source>
</reference>
<evidence type="ECO:0000313" key="3">
    <source>
        <dbReference type="Proteomes" id="UP001307889"/>
    </source>
</evidence>
<accession>A0ABN7AYK8</accession>
<dbReference type="EMBL" id="AP028916">
    <property type="protein sequence ID" value="BES97258.1"/>
    <property type="molecule type" value="Genomic_DNA"/>
</dbReference>
<feature type="region of interest" description="Disordered" evidence="1">
    <location>
        <begin position="63"/>
        <end position="96"/>
    </location>
</feature>